<dbReference type="SUPFAM" id="SSF50978">
    <property type="entry name" value="WD40 repeat-like"/>
    <property type="match status" value="1"/>
</dbReference>
<evidence type="ECO:0000256" key="3">
    <source>
        <dbReference type="ARBA" id="ARBA00022614"/>
    </source>
</evidence>
<dbReference type="InterPro" id="IPR052489">
    <property type="entry name" value="LRWD1"/>
</dbReference>
<dbReference type="EMBL" id="HBUF01348902">
    <property type="protein sequence ID" value="CAG6712037.1"/>
    <property type="molecule type" value="Transcribed_RNA"/>
</dbReference>
<dbReference type="PANTHER" id="PTHR24370">
    <property type="entry name" value="OPTICIN"/>
    <property type="match status" value="1"/>
</dbReference>
<dbReference type="GO" id="GO:0071169">
    <property type="term" value="P:establishment of protein localization to chromatin"/>
    <property type="evidence" value="ECO:0007669"/>
    <property type="project" value="TreeGrafter"/>
</dbReference>
<dbReference type="EMBL" id="HBUF01243156">
    <property type="protein sequence ID" value="CAG6677654.1"/>
    <property type="molecule type" value="Transcribed_RNA"/>
</dbReference>
<evidence type="ECO:0000256" key="2">
    <source>
        <dbReference type="ARBA" id="ARBA00022454"/>
    </source>
</evidence>
<dbReference type="EMBL" id="HBUF01052685">
    <property type="protein sequence ID" value="CAG6622490.1"/>
    <property type="molecule type" value="Transcribed_RNA"/>
</dbReference>
<dbReference type="InterPro" id="IPR001680">
    <property type="entry name" value="WD40_rpt"/>
</dbReference>
<dbReference type="GO" id="GO:0003682">
    <property type="term" value="F:chromatin binding"/>
    <property type="evidence" value="ECO:0007669"/>
    <property type="project" value="TreeGrafter"/>
</dbReference>
<dbReference type="EMBL" id="HBUF01648396">
    <property type="protein sequence ID" value="CAG6786480.1"/>
    <property type="molecule type" value="Transcribed_RNA"/>
</dbReference>
<sequence length="390" mass="43599">MSNLEFEPLQFLKAHSKDPGDLSTQIWDCFFSKSGSELVTCGGNSVCITETDSFEYEKLAIKKYYAKDPREMFLTVTETYVDNTWIVIAAGARAEVHLIDAKRNIAFLVDDFQKNTKKKCPINNILIHPDNPSVIICSLNNGAVHILDIGAPTYPNYVTELSPIHQFTIPSEIFSTIYEPESRLFLCATNKGLVGFTKDYEVVTFKLTTKLLQGASCYDEEELVDSVQNVCNGFIAVKCALHGKIYIFNMNTITCGLRNVLSSSSGTPSIQLKPALTLNWSKTDNYFMSLSYNPYAQLLFCGDDEGCIWIYSLSPETFSSSGGSGKILDPVQILIWPEVIDKHAVGSKKINLDVYDIVVNKVVMHPRGSYLISSTSNNYVCIWRNETLLK</sequence>
<keyword evidence="3" id="KW-0433">Leucine-rich repeat</keyword>
<dbReference type="EMBL" id="HBUF01648395">
    <property type="protein sequence ID" value="CAG6786478.1"/>
    <property type="molecule type" value="Transcribed_RNA"/>
</dbReference>
<feature type="domain" description="Leucine-rich repeat and WD repeat-containing protein 1 WD" evidence="4">
    <location>
        <begin position="3"/>
        <end position="384"/>
    </location>
</feature>
<evidence type="ECO:0000256" key="1">
    <source>
        <dbReference type="ARBA" id="ARBA00004286"/>
    </source>
</evidence>
<dbReference type="AlphaFoldDB" id="A0A8D8XWI3"/>
<dbReference type="InterPro" id="IPR036322">
    <property type="entry name" value="WD40_repeat_dom_sf"/>
</dbReference>
<dbReference type="GO" id="GO:0006325">
    <property type="term" value="P:chromatin organization"/>
    <property type="evidence" value="ECO:0007669"/>
    <property type="project" value="TreeGrafter"/>
</dbReference>
<accession>A0A8D8XWI3</accession>
<dbReference type="EMBL" id="HBUF01243157">
    <property type="protein sequence ID" value="CAG6677655.1"/>
    <property type="molecule type" value="Transcribed_RNA"/>
</dbReference>
<dbReference type="GO" id="GO:0005664">
    <property type="term" value="C:nuclear origin of replication recognition complex"/>
    <property type="evidence" value="ECO:0007669"/>
    <property type="project" value="TreeGrafter"/>
</dbReference>
<keyword evidence="2" id="KW-0158">Chromosome</keyword>
<organism evidence="5">
    <name type="scientific">Cacopsylla melanoneura</name>
    <dbReference type="NCBI Taxonomy" id="428564"/>
    <lineage>
        <taxon>Eukaryota</taxon>
        <taxon>Metazoa</taxon>
        <taxon>Ecdysozoa</taxon>
        <taxon>Arthropoda</taxon>
        <taxon>Hexapoda</taxon>
        <taxon>Insecta</taxon>
        <taxon>Pterygota</taxon>
        <taxon>Neoptera</taxon>
        <taxon>Paraneoptera</taxon>
        <taxon>Hemiptera</taxon>
        <taxon>Sternorrhyncha</taxon>
        <taxon>Psylloidea</taxon>
        <taxon>Psyllidae</taxon>
        <taxon>Psyllinae</taxon>
        <taxon>Cacopsylla</taxon>
    </lineage>
</organism>
<dbReference type="EMBL" id="HBUF01648397">
    <property type="protein sequence ID" value="CAG6786482.1"/>
    <property type="molecule type" value="Transcribed_RNA"/>
</dbReference>
<dbReference type="InterPro" id="IPR015943">
    <property type="entry name" value="WD40/YVTN_repeat-like_dom_sf"/>
</dbReference>
<dbReference type="SMART" id="SM00320">
    <property type="entry name" value="WD40"/>
    <property type="match status" value="4"/>
</dbReference>
<dbReference type="EMBL" id="HBUF01648394">
    <property type="protein sequence ID" value="CAG6786476.1"/>
    <property type="molecule type" value="Transcribed_RNA"/>
</dbReference>
<reference evidence="5" key="1">
    <citation type="submission" date="2021-05" db="EMBL/GenBank/DDBJ databases">
        <authorList>
            <person name="Alioto T."/>
            <person name="Alioto T."/>
            <person name="Gomez Garrido J."/>
        </authorList>
    </citation>
    <scope>NUCLEOTIDE SEQUENCE</scope>
</reference>
<evidence type="ECO:0000313" key="5">
    <source>
        <dbReference type="EMBL" id="CAG6712037.1"/>
    </source>
</evidence>
<dbReference type="InterPro" id="IPR056160">
    <property type="entry name" value="WD_LRWD1"/>
</dbReference>
<dbReference type="Pfam" id="PF23215">
    <property type="entry name" value="WD_LRWD1"/>
    <property type="match status" value="1"/>
</dbReference>
<name>A0A8D8XWI3_9HEMI</name>
<dbReference type="EMBL" id="HBUF01648398">
    <property type="protein sequence ID" value="CAG6786484.1"/>
    <property type="molecule type" value="Transcribed_RNA"/>
</dbReference>
<dbReference type="EMBL" id="HBUF01052686">
    <property type="protein sequence ID" value="CAG6622493.1"/>
    <property type="molecule type" value="Transcribed_RNA"/>
</dbReference>
<dbReference type="PANTHER" id="PTHR24370:SF10">
    <property type="entry name" value="LEUCINE-RICH REPEAT AND WD REPEAT-CONTAINING PROTEIN 1"/>
    <property type="match status" value="1"/>
</dbReference>
<comment type="subcellular location">
    <subcellularLocation>
        <location evidence="1">Chromosome</location>
    </subcellularLocation>
</comment>
<dbReference type="Gene3D" id="2.130.10.10">
    <property type="entry name" value="YVTN repeat-like/Quinoprotein amine dehydrogenase"/>
    <property type="match status" value="1"/>
</dbReference>
<proteinExistence type="predicted"/>
<protein>
    <submittedName>
        <fullName evidence="5">Leucine-rich repeat and WD repeat-containing protein 1</fullName>
    </submittedName>
</protein>
<evidence type="ECO:0000259" key="4">
    <source>
        <dbReference type="Pfam" id="PF23215"/>
    </source>
</evidence>